<accession>A0A9Q1K167</accession>
<protein>
    <submittedName>
        <fullName evidence="2">Uncharacterized protein</fullName>
    </submittedName>
</protein>
<gene>
    <name evidence="2" type="ORF">Cgig2_001185</name>
</gene>
<evidence type="ECO:0000313" key="2">
    <source>
        <dbReference type="EMBL" id="KAJ8434553.1"/>
    </source>
</evidence>
<dbReference type="OrthoDB" id="1873329at2759"/>
<reference evidence="2" key="1">
    <citation type="submission" date="2022-04" db="EMBL/GenBank/DDBJ databases">
        <title>Carnegiea gigantea Genome sequencing and assembly v2.</title>
        <authorList>
            <person name="Copetti D."/>
            <person name="Sanderson M.J."/>
            <person name="Burquez A."/>
            <person name="Wojciechowski M.F."/>
        </authorList>
    </citation>
    <scope>NUCLEOTIDE SEQUENCE</scope>
    <source>
        <strain evidence="2">SGP5-SGP5p</strain>
        <tissue evidence="2">Aerial part</tissue>
    </source>
</reference>
<dbReference type="AlphaFoldDB" id="A0A9Q1K167"/>
<evidence type="ECO:0000313" key="3">
    <source>
        <dbReference type="Proteomes" id="UP001153076"/>
    </source>
</evidence>
<comment type="caution">
    <text evidence="2">The sequence shown here is derived from an EMBL/GenBank/DDBJ whole genome shotgun (WGS) entry which is preliminary data.</text>
</comment>
<feature type="region of interest" description="Disordered" evidence="1">
    <location>
        <begin position="70"/>
        <end position="109"/>
    </location>
</feature>
<feature type="region of interest" description="Disordered" evidence="1">
    <location>
        <begin position="1"/>
        <end position="36"/>
    </location>
</feature>
<dbReference type="Proteomes" id="UP001153076">
    <property type="component" value="Unassembled WGS sequence"/>
</dbReference>
<proteinExistence type="predicted"/>
<evidence type="ECO:0000256" key="1">
    <source>
        <dbReference type="SAM" id="MobiDB-lite"/>
    </source>
</evidence>
<organism evidence="2 3">
    <name type="scientific">Carnegiea gigantea</name>
    <dbReference type="NCBI Taxonomy" id="171969"/>
    <lineage>
        <taxon>Eukaryota</taxon>
        <taxon>Viridiplantae</taxon>
        <taxon>Streptophyta</taxon>
        <taxon>Embryophyta</taxon>
        <taxon>Tracheophyta</taxon>
        <taxon>Spermatophyta</taxon>
        <taxon>Magnoliopsida</taxon>
        <taxon>eudicotyledons</taxon>
        <taxon>Gunneridae</taxon>
        <taxon>Pentapetalae</taxon>
        <taxon>Caryophyllales</taxon>
        <taxon>Cactineae</taxon>
        <taxon>Cactaceae</taxon>
        <taxon>Cactoideae</taxon>
        <taxon>Echinocereeae</taxon>
        <taxon>Carnegiea</taxon>
    </lineage>
</organism>
<name>A0A9Q1K167_9CARY</name>
<keyword evidence="3" id="KW-1185">Reference proteome</keyword>
<sequence>MASVEDNVMPIDVDSNGEEEVANSGDARKTTTVQTGACKPVADALMRDELNLDDLCGDVMRANLHDEDNSLASKNEAGSGDNVIPIDVDSNREEEVANSRDARKTTTVQTGAYKPVADALMRDELNLDDLCGDVMRANLHDEDNSPASKNEAGSAALKKQPDSQTSHETENDCQDSCRQQH</sequence>
<feature type="region of interest" description="Disordered" evidence="1">
    <location>
        <begin position="138"/>
        <end position="181"/>
    </location>
</feature>
<feature type="compositionally biased region" description="Basic and acidic residues" evidence="1">
    <location>
        <begin position="159"/>
        <end position="170"/>
    </location>
</feature>
<dbReference type="EMBL" id="JAKOGI010000470">
    <property type="protein sequence ID" value="KAJ8434553.1"/>
    <property type="molecule type" value="Genomic_DNA"/>
</dbReference>
<feature type="compositionally biased region" description="Basic and acidic residues" evidence="1">
    <location>
        <begin position="89"/>
        <end position="104"/>
    </location>
</feature>